<comment type="caution">
    <text evidence="10">The sequence shown here is derived from an EMBL/GenBank/DDBJ whole genome shotgun (WGS) entry which is preliminary data.</text>
</comment>
<dbReference type="Pfam" id="PF01551">
    <property type="entry name" value="Peptidase_M23"/>
    <property type="match status" value="1"/>
</dbReference>
<evidence type="ECO:0000256" key="8">
    <source>
        <dbReference type="SAM" id="Phobius"/>
    </source>
</evidence>
<evidence type="ECO:0000256" key="6">
    <source>
        <dbReference type="ARBA" id="ARBA00023049"/>
    </source>
</evidence>
<evidence type="ECO:0000256" key="1">
    <source>
        <dbReference type="ARBA" id="ARBA00001947"/>
    </source>
</evidence>
<comment type="cofactor">
    <cofactor evidence="1">
        <name>Zn(2+)</name>
        <dbReference type="ChEBI" id="CHEBI:29105"/>
    </cofactor>
</comment>
<keyword evidence="2" id="KW-0645">Protease</keyword>
<evidence type="ECO:0000259" key="9">
    <source>
        <dbReference type="Pfam" id="PF01551"/>
    </source>
</evidence>
<keyword evidence="8" id="KW-1133">Transmembrane helix</keyword>
<dbReference type="RefSeq" id="WP_067643482.1">
    <property type="nucleotide sequence ID" value="NZ_KQ961023.1"/>
</dbReference>
<dbReference type="PANTHER" id="PTHR21666:SF288">
    <property type="entry name" value="CELL DIVISION PROTEIN YTFB"/>
    <property type="match status" value="1"/>
</dbReference>
<proteinExistence type="predicted"/>
<dbReference type="GO" id="GO:0006508">
    <property type="term" value="P:proteolysis"/>
    <property type="evidence" value="ECO:0007669"/>
    <property type="project" value="UniProtKB-KW"/>
</dbReference>
<keyword evidence="8" id="KW-0812">Transmembrane</keyword>
<reference evidence="10 11" key="1">
    <citation type="submission" date="2015-11" db="EMBL/GenBank/DDBJ databases">
        <title>Draft genome sequence of Agrobacterium sp. R89-1.</title>
        <authorList>
            <person name="Zahradnik J."/>
            <person name="Kyslikova E."/>
            <person name="Palyzova A."/>
            <person name="Kyslik P."/>
        </authorList>
    </citation>
    <scope>NUCLEOTIDE SEQUENCE [LARGE SCALE GENOMIC DNA]</scope>
    <source>
        <strain evidence="10 11">R89-1</strain>
    </source>
</reference>
<sequence>MTGAGKNLAFGKKRQQHVLILASGDKVRHFTIRPWLAATGLCLAGLLSVGYIGSTAYLILRDDLVGATIARQSRIQREYEDRIAALRAQVDRVTSKQLLDQQAVERKVERLMAQQHALTSRHGRMSELLERAEKSGLSDNAQDTPAANAYLPEKKASLSGDATGAIDNMLASQSARTDLKGSLTYGSRSEKLSERSLSKMIASLSKVESEQLSRIASLTTGAENKADAMADIIRSTGVKVENTAKEGIGGPFVEPVTDSAGTFETSLSNLDTALKRLETVRGTAQALPFGNPAPGREISSRFGNRIDPFLGRLALHAGVDFVATTGADIHTTGAGTVTSAGFSGGYGNMVEVDHGKGITTRYGHMSQILVKEGDKVGLGDIIGKAGSTGRSTGPHVHYEIRINDNPIDPMRFLVAGTELKTYLQ</sequence>
<feature type="transmembrane region" description="Helical" evidence="8">
    <location>
        <begin position="35"/>
        <end position="60"/>
    </location>
</feature>
<name>A0A135P5R9_9HYPH</name>
<gene>
    <name evidence="10" type="ORF">ATO67_01835</name>
</gene>
<dbReference type="InterPro" id="IPR050570">
    <property type="entry name" value="Cell_wall_metabolism_enzyme"/>
</dbReference>
<keyword evidence="11" id="KW-1185">Reference proteome</keyword>
<protein>
    <recommendedName>
        <fullName evidence="9">M23ase beta-sheet core domain-containing protein</fullName>
    </recommendedName>
</protein>
<dbReference type="Proteomes" id="UP000070498">
    <property type="component" value="Unassembled WGS sequence"/>
</dbReference>
<organism evidence="10 11">
    <name type="scientific">Agrobacterium bohemicum</name>
    <dbReference type="NCBI Taxonomy" id="2052828"/>
    <lineage>
        <taxon>Bacteria</taxon>
        <taxon>Pseudomonadati</taxon>
        <taxon>Pseudomonadota</taxon>
        <taxon>Alphaproteobacteria</taxon>
        <taxon>Hyphomicrobiales</taxon>
        <taxon>Rhizobiaceae</taxon>
        <taxon>Rhizobium/Agrobacterium group</taxon>
        <taxon>Agrobacterium</taxon>
    </lineage>
</organism>
<dbReference type="Gene3D" id="2.70.70.10">
    <property type="entry name" value="Glucose Permease (Domain IIA)"/>
    <property type="match status" value="1"/>
</dbReference>
<keyword evidence="3" id="KW-0479">Metal-binding</keyword>
<evidence type="ECO:0000256" key="4">
    <source>
        <dbReference type="ARBA" id="ARBA00022801"/>
    </source>
</evidence>
<dbReference type="CDD" id="cd12797">
    <property type="entry name" value="M23_peptidase"/>
    <property type="match status" value="1"/>
</dbReference>
<evidence type="ECO:0000256" key="2">
    <source>
        <dbReference type="ARBA" id="ARBA00022670"/>
    </source>
</evidence>
<feature type="coiled-coil region" evidence="7">
    <location>
        <begin position="69"/>
        <end position="96"/>
    </location>
</feature>
<dbReference type="SUPFAM" id="SSF51261">
    <property type="entry name" value="Duplicated hybrid motif"/>
    <property type="match status" value="1"/>
</dbReference>
<keyword evidence="7" id="KW-0175">Coiled coil</keyword>
<feature type="domain" description="M23ase beta-sheet core" evidence="9">
    <location>
        <begin position="315"/>
        <end position="409"/>
    </location>
</feature>
<dbReference type="InterPro" id="IPR016047">
    <property type="entry name" value="M23ase_b-sheet_dom"/>
</dbReference>
<dbReference type="EMBL" id="LNUW01000015">
    <property type="protein sequence ID" value="KXG86781.1"/>
    <property type="molecule type" value="Genomic_DNA"/>
</dbReference>
<keyword evidence="8" id="KW-0472">Membrane</keyword>
<keyword evidence="4" id="KW-0378">Hydrolase</keyword>
<evidence type="ECO:0000313" key="10">
    <source>
        <dbReference type="EMBL" id="KXG86781.1"/>
    </source>
</evidence>
<dbReference type="GO" id="GO:0004222">
    <property type="term" value="F:metalloendopeptidase activity"/>
    <property type="evidence" value="ECO:0007669"/>
    <property type="project" value="TreeGrafter"/>
</dbReference>
<dbReference type="AlphaFoldDB" id="A0A135P5R9"/>
<keyword evidence="6" id="KW-0482">Metalloprotease</keyword>
<evidence type="ECO:0000313" key="11">
    <source>
        <dbReference type="Proteomes" id="UP000070498"/>
    </source>
</evidence>
<accession>A0A135P5R9</accession>
<dbReference type="STRING" id="2052828.ATO67_01835"/>
<evidence type="ECO:0000256" key="5">
    <source>
        <dbReference type="ARBA" id="ARBA00022833"/>
    </source>
</evidence>
<keyword evidence="5" id="KW-0862">Zinc</keyword>
<evidence type="ECO:0000256" key="3">
    <source>
        <dbReference type="ARBA" id="ARBA00022723"/>
    </source>
</evidence>
<dbReference type="PANTHER" id="PTHR21666">
    <property type="entry name" value="PEPTIDASE-RELATED"/>
    <property type="match status" value="1"/>
</dbReference>
<evidence type="ECO:0000256" key="7">
    <source>
        <dbReference type="SAM" id="Coils"/>
    </source>
</evidence>
<dbReference type="FunFam" id="2.70.70.10:FF:000006">
    <property type="entry name" value="M23 family peptidase"/>
    <property type="match status" value="1"/>
</dbReference>
<dbReference type="GO" id="GO:0046872">
    <property type="term" value="F:metal ion binding"/>
    <property type="evidence" value="ECO:0007669"/>
    <property type="project" value="UniProtKB-KW"/>
</dbReference>
<dbReference type="InterPro" id="IPR011055">
    <property type="entry name" value="Dup_hybrid_motif"/>
</dbReference>